<feature type="compositionally biased region" description="Low complexity" evidence="1">
    <location>
        <begin position="26"/>
        <end position="38"/>
    </location>
</feature>
<evidence type="ECO:0000256" key="1">
    <source>
        <dbReference type="SAM" id="MobiDB-lite"/>
    </source>
</evidence>
<organism evidence="2 3">
    <name type="scientific">Lysobacter korlensis</name>
    <dbReference type="NCBI Taxonomy" id="553636"/>
    <lineage>
        <taxon>Bacteria</taxon>
        <taxon>Pseudomonadati</taxon>
        <taxon>Pseudomonadota</taxon>
        <taxon>Gammaproteobacteria</taxon>
        <taxon>Lysobacterales</taxon>
        <taxon>Lysobacteraceae</taxon>
        <taxon>Lysobacter</taxon>
    </lineage>
</organism>
<feature type="region of interest" description="Disordered" evidence="1">
    <location>
        <begin position="26"/>
        <end position="48"/>
    </location>
</feature>
<keyword evidence="3" id="KW-1185">Reference proteome</keyword>
<evidence type="ECO:0000313" key="2">
    <source>
        <dbReference type="EMBL" id="MFC0677673.1"/>
    </source>
</evidence>
<dbReference type="Proteomes" id="UP001589896">
    <property type="component" value="Unassembled WGS sequence"/>
</dbReference>
<dbReference type="RefSeq" id="WP_386666498.1">
    <property type="nucleotide sequence ID" value="NZ_JBHLTG010000001.1"/>
</dbReference>
<dbReference type="PROSITE" id="PS51257">
    <property type="entry name" value="PROKAR_LIPOPROTEIN"/>
    <property type="match status" value="1"/>
</dbReference>
<accession>A0ABV6RL32</accession>
<comment type="caution">
    <text evidence="2">The sequence shown here is derived from an EMBL/GenBank/DDBJ whole genome shotgun (WGS) entry which is preliminary data.</text>
</comment>
<name>A0ABV6RL32_9GAMM</name>
<protein>
    <recommendedName>
        <fullName evidence="4">DUF3298 domain-containing protein</fullName>
    </recommendedName>
</protein>
<evidence type="ECO:0000313" key="3">
    <source>
        <dbReference type="Proteomes" id="UP001589896"/>
    </source>
</evidence>
<gene>
    <name evidence="2" type="ORF">ACFFGH_07430</name>
</gene>
<dbReference type="EMBL" id="JBHLTG010000001">
    <property type="protein sequence ID" value="MFC0677673.1"/>
    <property type="molecule type" value="Genomic_DNA"/>
</dbReference>
<evidence type="ECO:0008006" key="4">
    <source>
        <dbReference type="Google" id="ProtNLM"/>
    </source>
</evidence>
<sequence length="278" mass="29570">MRTTCLAAACWWLVACEREQPATAAPPAATAAPAATQPETPPAPATKTPALEDVVETTSQYVVGISYPPVASKYPGLAAELQRYADATRADLMQAVGKRKDEPGAPLYDLTLAFTEVLDSPELVAIAADGSTFTGGENSRPLVARFVWLPKENRLLTAGELVPDSASWNQIAADVRRQLQTALAQRAEADGLPPAERAALIERAARRIERGTAPDAKHFSMFEPVLAPSGKLAGVRFVFPAEQLDTGLHGTQTVEVPAHVLLPHVAPKYRSLFGTATG</sequence>
<proteinExistence type="predicted"/>
<reference evidence="2 3" key="1">
    <citation type="submission" date="2024-09" db="EMBL/GenBank/DDBJ databases">
        <authorList>
            <person name="Sun Q."/>
            <person name="Mori K."/>
        </authorList>
    </citation>
    <scope>NUCLEOTIDE SEQUENCE [LARGE SCALE GENOMIC DNA]</scope>
    <source>
        <strain evidence="2 3">KCTC 23076</strain>
    </source>
</reference>